<dbReference type="InterPro" id="IPR015422">
    <property type="entry name" value="PyrdxlP-dep_Trfase_small"/>
</dbReference>
<dbReference type="GO" id="GO:0016829">
    <property type="term" value="F:lyase activity"/>
    <property type="evidence" value="ECO:0007669"/>
    <property type="project" value="InterPro"/>
</dbReference>
<dbReference type="InterPro" id="IPR015421">
    <property type="entry name" value="PyrdxlP-dep_Trfase_major"/>
</dbReference>
<proteinExistence type="inferred from homology"/>
<dbReference type="EMBL" id="JAAXPC010000015">
    <property type="protein sequence ID" value="NKY04104.1"/>
    <property type="molecule type" value="Genomic_DNA"/>
</dbReference>
<name>A0A846WR68_9ACTN</name>
<gene>
    <name evidence="5" type="ORF">HGA05_21280</name>
</gene>
<keyword evidence="5" id="KW-0808">Transferase</keyword>
<dbReference type="Pfam" id="PF01212">
    <property type="entry name" value="Beta_elim_lyase"/>
    <property type="match status" value="1"/>
</dbReference>
<dbReference type="OMA" id="DFDYRCK"/>
<sequence>MTLPSIHDSSWHAFASDNYAGAHPDVMAAVVAANGGHQRSYGTDVYTERLRDVVAAQFGEQAEVFPVFNGTGANIVALTAVTPRWGAVVTTSEAHINGSEGTAPEQVSGLKILHVPTPDGKLRPAQITAAARALGDAQRAQPSAVSLTQCTEVGTVYTAEEITEICAVAHEHGMAVHIDGARLWNAAAALDLPLRDFTTGAGVDVVSLGGTKNGALGAEAVIVIDPDRTAGTAYVRKMTTQLPSKVRFISAQLLALFDADLGLRNATHANAMAARLRSALEHLVANGSLSGLGFAQDSPTNAVFARLPVHIADRIREQVHFYDWDRPSAVVRWMTSWDTTTTDVDRFVTAITDAFASSAGTEADQS</sequence>
<evidence type="ECO:0000256" key="1">
    <source>
        <dbReference type="ARBA" id="ARBA00001933"/>
    </source>
</evidence>
<evidence type="ECO:0000313" key="6">
    <source>
        <dbReference type="Proteomes" id="UP000563898"/>
    </source>
</evidence>
<dbReference type="RefSeq" id="WP_006368096.1">
    <property type="nucleotide sequence ID" value="NZ_CP073075.1"/>
</dbReference>
<comment type="cofactor">
    <cofactor evidence="1">
        <name>pyridoxal 5'-phosphate</name>
        <dbReference type="ChEBI" id="CHEBI:597326"/>
    </cofactor>
</comment>
<dbReference type="PANTHER" id="PTHR48097:SF5">
    <property type="entry name" value="LOW SPECIFICITY L-THREONINE ALDOLASE"/>
    <property type="match status" value="1"/>
</dbReference>
<dbReference type="InterPro" id="IPR001597">
    <property type="entry name" value="ArAA_b-elim_lyase/Thr_aldolase"/>
</dbReference>
<dbReference type="GeneID" id="90162041"/>
<dbReference type="GO" id="GO:0008483">
    <property type="term" value="F:transaminase activity"/>
    <property type="evidence" value="ECO:0007669"/>
    <property type="project" value="UniProtKB-KW"/>
</dbReference>
<dbReference type="Proteomes" id="UP000563898">
    <property type="component" value="Unassembled WGS sequence"/>
</dbReference>
<evidence type="ECO:0000259" key="4">
    <source>
        <dbReference type="Pfam" id="PF01212"/>
    </source>
</evidence>
<dbReference type="PANTHER" id="PTHR48097">
    <property type="entry name" value="L-THREONINE ALDOLASE-RELATED"/>
    <property type="match status" value="1"/>
</dbReference>
<evidence type="ECO:0000256" key="3">
    <source>
        <dbReference type="ARBA" id="ARBA00022898"/>
    </source>
</evidence>
<comment type="caution">
    <text evidence="5">The sequence shown here is derived from an EMBL/GenBank/DDBJ whole genome shotgun (WGS) entry which is preliminary data.</text>
</comment>
<dbReference type="Gene3D" id="3.90.1150.10">
    <property type="entry name" value="Aspartate Aminotransferase, domain 1"/>
    <property type="match status" value="1"/>
</dbReference>
<keyword evidence="5" id="KW-0032">Aminotransferase</keyword>
<evidence type="ECO:0000313" key="5">
    <source>
        <dbReference type="EMBL" id="NKY04104.1"/>
    </source>
</evidence>
<dbReference type="AlphaFoldDB" id="A0A846WR68"/>
<dbReference type="GO" id="GO:0006520">
    <property type="term" value="P:amino acid metabolic process"/>
    <property type="evidence" value="ECO:0007669"/>
    <property type="project" value="InterPro"/>
</dbReference>
<dbReference type="Gene3D" id="3.40.640.10">
    <property type="entry name" value="Type I PLP-dependent aspartate aminotransferase-like (Major domain)"/>
    <property type="match status" value="1"/>
</dbReference>
<protein>
    <submittedName>
        <fullName evidence="5">Aminotransferase class V-fold PLP-dependent enzyme</fullName>
    </submittedName>
</protein>
<dbReference type="SUPFAM" id="SSF53383">
    <property type="entry name" value="PLP-dependent transferases"/>
    <property type="match status" value="1"/>
</dbReference>
<comment type="similarity">
    <text evidence="2">Belongs to the threonine aldolase family.</text>
</comment>
<evidence type="ECO:0000256" key="2">
    <source>
        <dbReference type="ARBA" id="ARBA00006966"/>
    </source>
</evidence>
<reference evidence="5 6" key="1">
    <citation type="submission" date="2020-04" db="EMBL/GenBank/DDBJ databases">
        <title>MicrobeNet Type strains.</title>
        <authorList>
            <person name="Nicholson A.C."/>
        </authorList>
    </citation>
    <scope>NUCLEOTIDE SEQUENCE [LARGE SCALE GENOMIC DNA]</scope>
    <source>
        <strain evidence="5 6">ATCC BAA-14</strain>
    </source>
</reference>
<keyword evidence="3" id="KW-0663">Pyridoxal phosphate</keyword>
<accession>A0A846WR68</accession>
<organism evidence="5 6">
    <name type="scientific">Gordonia polyisoprenivorans</name>
    <dbReference type="NCBI Taxonomy" id="84595"/>
    <lineage>
        <taxon>Bacteria</taxon>
        <taxon>Bacillati</taxon>
        <taxon>Actinomycetota</taxon>
        <taxon>Actinomycetes</taxon>
        <taxon>Mycobacteriales</taxon>
        <taxon>Gordoniaceae</taxon>
        <taxon>Gordonia</taxon>
    </lineage>
</organism>
<feature type="domain" description="Aromatic amino acid beta-eliminating lyase/threonine aldolase" evidence="4">
    <location>
        <begin position="14"/>
        <end position="283"/>
    </location>
</feature>
<dbReference type="InterPro" id="IPR015424">
    <property type="entry name" value="PyrdxlP-dep_Trfase"/>
</dbReference>